<keyword evidence="12" id="KW-1185">Reference proteome</keyword>
<evidence type="ECO:0000313" key="12">
    <source>
        <dbReference type="Proteomes" id="UP001610335"/>
    </source>
</evidence>
<gene>
    <name evidence="11" type="ORF">BDW59DRAFT_168514</name>
</gene>
<dbReference type="CDD" id="cd20335">
    <property type="entry name" value="BRcat_RBR"/>
    <property type="match status" value="1"/>
</dbReference>
<evidence type="ECO:0000256" key="1">
    <source>
        <dbReference type="ARBA" id="ARBA00001798"/>
    </source>
</evidence>
<keyword evidence="4" id="KW-0479">Metal-binding</keyword>
<dbReference type="SUPFAM" id="SSF57850">
    <property type="entry name" value="RING/U-box"/>
    <property type="match status" value="1"/>
</dbReference>
<evidence type="ECO:0000256" key="5">
    <source>
        <dbReference type="ARBA" id="ARBA00022737"/>
    </source>
</evidence>
<dbReference type="InterPro" id="IPR002867">
    <property type="entry name" value="IBR_dom"/>
</dbReference>
<feature type="domain" description="RING-type" evidence="10">
    <location>
        <begin position="1"/>
        <end position="295"/>
    </location>
</feature>
<evidence type="ECO:0000256" key="6">
    <source>
        <dbReference type="ARBA" id="ARBA00022771"/>
    </source>
</evidence>
<keyword evidence="8" id="KW-0862">Zinc</keyword>
<evidence type="ECO:0000256" key="9">
    <source>
        <dbReference type="SAM" id="Coils"/>
    </source>
</evidence>
<dbReference type="Proteomes" id="UP001610335">
    <property type="component" value="Unassembled WGS sequence"/>
</dbReference>
<dbReference type="PANTHER" id="PTHR11685">
    <property type="entry name" value="RBR FAMILY RING FINGER AND IBR DOMAIN-CONTAINING"/>
    <property type="match status" value="1"/>
</dbReference>
<name>A0ABR4J5G8_9EURO</name>
<dbReference type="InterPro" id="IPR031127">
    <property type="entry name" value="E3_UB_ligase_RBR"/>
</dbReference>
<dbReference type="InterPro" id="IPR044066">
    <property type="entry name" value="TRIAD_supradom"/>
</dbReference>
<keyword evidence="5" id="KW-0677">Repeat</keyword>
<feature type="coiled-coil region" evidence="9">
    <location>
        <begin position="6"/>
        <end position="40"/>
    </location>
</feature>
<proteinExistence type="predicted"/>
<comment type="catalytic activity">
    <reaction evidence="1">
        <text>[E2 ubiquitin-conjugating enzyme]-S-ubiquitinyl-L-cysteine + [acceptor protein]-L-lysine = [E2 ubiquitin-conjugating enzyme]-L-cysteine + [acceptor protein]-N(6)-ubiquitinyl-L-lysine.</text>
        <dbReference type="EC" id="2.3.2.31"/>
    </reaction>
</comment>
<reference evidence="11 12" key="1">
    <citation type="submission" date="2024-07" db="EMBL/GenBank/DDBJ databases">
        <title>Section-level genome sequencing and comparative genomics of Aspergillus sections Usti and Cavernicolus.</title>
        <authorList>
            <consortium name="Lawrence Berkeley National Laboratory"/>
            <person name="Nybo J.L."/>
            <person name="Vesth T.C."/>
            <person name="Theobald S."/>
            <person name="Frisvad J.C."/>
            <person name="Larsen T.O."/>
            <person name="Kjaerboelling I."/>
            <person name="Rothschild-Mancinelli K."/>
            <person name="Lyhne E.K."/>
            <person name="Kogle M.E."/>
            <person name="Barry K."/>
            <person name="Clum A."/>
            <person name="Na H."/>
            <person name="Ledsgaard L."/>
            <person name="Lin J."/>
            <person name="Lipzen A."/>
            <person name="Kuo A."/>
            <person name="Riley R."/>
            <person name="Mondo S."/>
            <person name="LaButti K."/>
            <person name="Haridas S."/>
            <person name="Pangalinan J."/>
            <person name="Salamov A.A."/>
            <person name="Simmons B.A."/>
            <person name="Magnuson J.K."/>
            <person name="Chen J."/>
            <person name="Drula E."/>
            <person name="Henrissat B."/>
            <person name="Wiebenga A."/>
            <person name="Lubbers R.J."/>
            <person name="Gomes A.C."/>
            <person name="Makela M.R."/>
            <person name="Stajich J."/>
            <person name="Grigoriev I.V."/>
            <person name="Mortensen U.H."/>
            <person name="De vries R.P."/>
            <person name="Baker S.E."/>
            <person name="Andersen M.R."/>
        </authorList>
    </citation>
    <scope>NUCLEOTIDE SEQUENCE [LARGE SCALE GENOMIC DNA]</scope>
    <source>
        <strain evidence="11 12">CBS 600.67</strain>
    </source>
</reference>
<keyword evidence="6" id="KW-0863">Zinc-finger</keyword>
<dbReference type="EC" id="2.3.2.31" evidence="2"/>
<protein>
    <recommendedName>
        <fullName evidence="2">RBR-type E3 ubiquitin transferase</fullName>
        <ecNumber evidence="2">2.3.2.31</ecNumber>
    </recommendedName>
</protein>
<dbReference type="PROSITE" id="PS51873">
    <property type="entry name" value="TRIAD"/>
    <property type="match status" value="1"/>
</dbReference>
<dbReference type="Pfam" id="PF01485">
    <property type="entry name" value="IBR"/>
    <property type="match status" value="2"/>
</dbReference>
<evidence type="ECO:0000256" key="7">
    <source>
        <dbReference type="ARBA" id="ARBA00022786"/>
    </source>
</evidence>
<evidence type="ECO:0000256" key="8">
    <source>
        <dbReference type="ARBA" id="ARBA00022833"/>
    </source>
</evidence>
<keyword evidence="7" id="KW-0833">Ubl conjugation pathway</keyword>
<evidence type="ECO:0000256" key="2">
    <source>
        <dbReference type="ARBA" id="ARBA00012251"/>
    </source>
</evidence>
<keyword evidence="3" id="KW-0808">Transferase</keyword>
<comment type="caution">
    <text evidence="11">The sequence shown here is derived from an EMBL/GenBank/DDBJ whole genome shotgun (WGS) entry which is preliminary data.</text>
</comment>
<dbReference type="CDD" id="cd22584">
    <property type="entry name" value="Rcat_RBR_unk"/>
    <property type="match status" value="1"/>
</dbReference>
<keyword evidence="9" id="KW-0175">Coiled coil</keyword>
<evidence type="ECO:0000259" key="10">
    <source>
        <dbReference type="PROSITE" id="PS51873"/>
    </source>
</evidence>
<accession>A0ABR4J5G8</accession>
<dbReference type="SMART" id="SM00647">
    <property type="entry name" value="IBR"/>
    <property type="match status" value="1"/>
</dbReference>
<evidence type="ECO:0000256" key="3">
    <source>
        <dbReference type="ARBA" id="ARBA00022679"/>
    </source>
</evidence>
<dbReference type="EMBL" id="JBFXLS010000001">
    <property type="protein sequence ID" value="KAL2835275.1"/>
    <property type="molecule type" value="Genomic_DNA"/>
</dbReference>
<evidence type="ECO:0000313" key="11">
    <source>
        <dbReference type="EMBL" id="KAL2835275.1"/>
    </source>
</evidence>
<sequence>MDYSQVVAFEQRYSSLDAEIEALTQQLEEINNYRENSKGKCRADDLPDNEIVVSAFLDEVTMSLGAFGDMKLARSIADAVDSDAQAITTIAQEEIQVQDDRRLSIQTSLDDPQLEDPPTVDNGPNCDDAISQEMKFRSLFLWATTDESLFPPKCCGELIPLAFVQDELSEHELDQFKSAGVEFSTMDRTYCSNTGCGRFISLPNITADRATCFHCGSYTCLMCKNAYHDNDDCPADSALEATLTLATSQGWQRCFACRALVELNTGCYHMTCKCKAAFCYLCGNRWKSCMCPQWEERRLYERVEEVVDREAVNPLQRQARVAEIENDLRHNHDNCVHSRHFQRITGGHRRPLICEICGAHHRGYLLQCRRCYVMVCQKCRRNRV</sequence>
<organism evidence="11 12">
    <name type="scientific">Aspergillus cavernicola</name>
    <dbReference type="NCBI Taxonomy" id="176166"/>
    <lineage>
        <taxon>Eukaryota</taxon>
        <taxon>Fungi</taxon>
        <taxon>Dikarya</taxon>
        <taxon>Ascomycota</taxon>
        <taxon>Pezizomycotina</taxon>
        <taxon>Eurotiomycetes</taxon>
        <taxon>Eurotiomycetidae</taxon>
        <taxon>Eurotiales</taxon>
        <taxon>Aspergillaceae</taxon>
        <taxon>Aspergillus</taxon>
        <taxon>Aspergillus subgen. Nidulantes</taxon>
    </lineage>
</organism>
<evidence type="ECO:0000256" key="4">
    <source>
        <dbReference type="ARBA" id="ARBA00022723"/>
    </source>
</evidence>
<dbReference type="Gene3D" id="1.20.120.1750">
    <property type="match status" value="1"/>
</dbReference>